<keyword evidence="4 6" id="KW-1133">Transmembrane helix</keyword>
<accession>A0A4V2NMD3</accession>
<feature type="transmembrane region" description="Helical" evidence="6">
    <location>
        <begin position="164"/>
        <end position="185"/>
    </location>
</feature>
<evidence type="ECO:0000256" key="5">
    <source>
        <dbReference type="ARBA" id="ARBA00023136"/>
    </source>
</evidence>
<reference evidence="8 9" key="1">
    <citation type="submission" date="2019-02" db="EMBL/GenBank/DDBJ databases">
        <title>Dyella amyloliquefaciens sp. nov., isolated from forest soil.</title>
        <authorList>
            <person name="Gao Z.-H."/>
            <person name="Qiu L.-H."/>
        </authorList>
    </citation>
    <scope>NUCLEOTIDE SEQUENCE [LARGE SCALE GENOMIC DNA]</scope>
    <source>
        <strain evidence="8 9">KACC 12747</strain>
    </source>
</reference>
<dbReference type="Proteomes" id="UP000291822">
    <property type="component" value="Unassembled WGS sequence"/>
</dbReference>
<feature type="transmembrane region" description="Helical" evidence="6">
    <location>
        <begin position="280"/>
        <end position="301"/>
    </location>
</feature>
<evidence type="ECO:0000259" key="7">
    <source>
        <dbReference type="Pfam" id="PF05231"/>
    </source>
</evidence>
<dbReference type="Pfam" id="PF05231">
    <property type="entry name" value="MASE1"/>
    <property type="match status" value="1"/>
</dbReference>
<feature type="transmembrane region" description="Helical" evidence="6">
    <location>
        <begin position="121"/>
        <end position="144"/>
    </location>
</feature>
<proteinExistence type="predicted"/>
<evidence type="ECO:0000256" key="1">
    <source>
        <dbReference type="ARBA" id="ARBA00004651"/>
    </source>
</evidence>
<evidence type="ECO:0000313" key="9">
    <source>
        <dbReference type="Proteomes" id="UP000291822"/>
    </source>
</evidence>
<dbReference type="AlphaFoldDB" id="A0A4V2NMD3"/>
<keyword evidence="3 6" id="KW-0812">Transmembrane</keyword>
<evidence type="ECO:0000256" key="4">
    <source>
        <dbReference type="ARBA" id="ARBA00022989"/>
    </source>
</evidence>
<feature type="domain" description="MASE1" evidence="7">
    <location>
        <begin position="25"/>
        <end position="303"/>
    </location>
</feature>
<gene>
    <name evidence="8" type="ORF">EZM97_06210</name>
</gene>
<keyword evidence="5 6" id="KW-0472">Membrane</keyword>
<dbReference type="GO" id="GO:0005886">
    <property type="term" value="C:plasma membrane"/>
    <property type="evidence" value="ECO:0007669"/>
    <property type="project" value="UniProtKB-SubCell"/>
</dbReference>
<dbReference type="EMBL" id="SJTG01000001">
    <property type="protein sequence ID" value="TCI12907.1"/>
    <property type="molecule type" value="Genomic_DNA"/>
</dbReference>
<keyword evidence="9" id="KW-1185">Reference proteome</keyword>
<comment type="caution">
    <text evidence="8">The sequence shown here is derived from an EMBL/GenBank/DDBJ whole genome shotgun (WGS) entry which is preliminary data.</text>
</comment>
<comment type="subcellular location">
    <subcellularLocation>
        <location evidence="1">Cell membrane</location>
        <topology evidence="1">Multi-pass membrane protein</topology>
    </subcellularLocation>
</comment>
<sequence>MKATTGKEAMQEGTARFAWARHIAVAALYAACYMLLRAVSVSNWSLPASLRLAALLFVPYRYWPAMIVGEFLPLGFISYICREEFGTTWALLAAIPPILPCAPVVAWFRRRTRLLQSEGRVDMALLLVAMLICAVLTTAGNTAALAVVQSPDNTPLQGVTLQIVFGYFLGNFLGALTLTPVMIAARGWLMGNTRLWLGHAMARGGLLRNAFVYLVPVLVALGLIGYAGSGDTMQICRIAMFLPVAWLALRHGWQGAAVGGALASIAVAFTASVVRDPYVIQAQAIIAFAISTLLMFGSRIARQSDVDLRDHLVKEQGLLLAQQGLYQEEQRLRQAAEALEHVGQSMRDMQNRLLDRLRHTLPANEERAYSRQAALAQHEMHRLTNALYPRAWRERGVPATLQDGPLAQAVSMTGASYKCVLAGRGLSLLAPDVHMTLYRLASEALVYALTRQSIRHVELTVRGGLTHGQRWAVMRMDCVRDALAGDTATATESWKKVMSLLGAAGLGVETIRERAQIYGGGVHVRETSAGLRITILLHDALRTMKPGAQAQQG</sequence>
<feature type="transmembrane region" description="Helical" evidence="6">
    <location>
        <begin position="256"/>
        <end position="274"/>
    </location>
</feature>
<feature type="transmembrane region" description="Helical" evidence="6">
    <location>
        <begin position="19"/>
        <end position="39"/>
    </location>
</feature>
<evidence type="ECO:0000256" key="3">
    <source>
        <dbReference type="ARBA" id="ARBA00022692"/>
    </source>
</evidence>
<feature type="transmembrane region" description="Helical" evidence="6">
    <location>
        <begin position="86"/>
        <end position="109"/>
    </location>
</feature>
<protein>
    <recommendedName>
        <fullName evidence="7">MASE1 domain-containing protein</fullName>
    </recommendedName>
</protein>
<keyword evidence="2" id="KW-1003">Cell membrane</keyword>
<evidence type="ECO:0000256" key="6">
    <source>
        <dbReference type="SAM" id="Phobius"/>
    </source>
</evidence>
<name>A0A4V2NMD3_9GAMM</name>
<dbReference type="InterPro" id="IPR007895">
    <property type="entry name" value="MASE1"/>
</dbReference>
<evidence type="ECO:0000313" key="8">
    <source>
        <dbReference type="EMBL" id="TCI12907.1"/>
    </source>
</evidence>
<organism evidence="8 9">
    <name type="scientific">Dyella soli</name>
    <dbReference type="NCBI Taxonomy" id="522319"/>
    <lineage>
        <taxon>Bacteria</taxon>
        <taxon>Pseudomonadati</taxon>
        <taxon>Pseudomonadota</taxon>
        <taxon>Gammaproteobacteria</taxon>
        <taxon>Lysobacterales</taxon>
        <taxon>Rhodanobacteraceae</taxon>
        <taxon>Dyella</taxon>
    </lineage>
</organism>
<feature type="transmembrane region" description="Helical" evidence="6">
    <location>
        <begin position="206"/>
        <end position="226"/>
    </location>
</feature>
<evidence type="ECO:0000256" key="2">
    <source>
        <dbReference type="ARBA" id="ARBA00022475"/>
    </source>
</evidence>